<dbReference type="Proteomes" id="UP000886689">
    <property type="component" value="Unassembled WGS sequence"/>
</dbReference>
<dbReference type="InterPro" id="IPR032711">
    <property type="entry name" value="SoxY"/>
</dbReference>
<protein>
    <recommendedName>
        <fullName evidence="1">Ig-like SoxY domain-containing protein</fullName>
    </recommendedName>
</protein>
<dbReference type="Pfam" id="PF13501">
    <property type="entry name" value="SoxY"/>
    <property type="match status" value="1"/>
</dbReference>
<gene>
    <name evidence="2" type="ORF">IPL58_12375</name>
</gene>
<dbReference type="InterPro" id="IPR038162">
    <property type="entry name" value="SoxY_sf"/>
</dbReference>
<name>A0A9D7PR32_9PROT</name>
<reference evidence="2" key="1">
    <citation type="submission" date="2020-10" db="EMBL/GenBank/DDBJ databases">
        <title>Connecting structure to function with the recovery of over 1000 high-quality activated sludge metagenome-assembled genomes encoding full-length rRNA genes using long-read sequencing.</title>
        <authorList>
            <person name="Singleton C.M."/>
            <person name="Petriglieri F."/>
            <person name="Kristensen J.M."/>
            <person name="Kirkegaard R.H."/>
            <person name="Michaelsen T.Y."/>
            <person name="Andersen M.H."/>
            <person name="Karst S.M."/>
            <person name="Dueholm M.S."/>
            <person name="Nielsen P.H."/>
            <person name="Albertsen M."/>
        </authorList>
    </citation>
    <scope>NUCLEOTIDE SEQUENCE</scope>
    <source>
        <strain evidence="2">Hirt_18-Q3-R61-65_BATAC.395</strain>
    </source>
</reference>
<evidence type="ECO:0000313" key="3">
    <source>
        <dbReference type="Proteomes" id="UP000886689"/>
    </source>
</evidence>
<dbReference type="EMBL" id="JADJUC010000014">
    <property type="protein sequence ID" value="MBK8524805.1"/>
    <property type="molecule type" value="Genomic_DNA"/>
</dbReference>
<evidence type="ECO:0000259" key="1">
    <source>
        <dbReference type="Pfam" id="PF13501"/>
    </source>
</evidence>
<sequence>MPKWSLITSNIATTQSISVFVERNPMPLAWLPLCQRRPAAKCACPLKMAESSRVRAVVRTADGKLWRPARELGHP</sequence>
<evidence type="ECO:0000313" key="2">
    <source>
        <dbReference type="EMBL" id="MBK8524805.1"/>
    </source>
</evidence>
<feature type="domain" description="Ig-like SoxY" evidence="1">
    <location>
        <begin position="9"/>
        <end position="70"/>
    </location>
</feature>
<comment type="caution">
    <text evidence="2">The sequence shown here is derived from an EMBL/GenBank/DDBJ whole genome shotgun (WGS) entry which is preliminary data.</text>
</comment>
<organism evidence="2 3">
    <name type="scientific">Candidatus Proximibacter danicus</name>
    <dbReference type="NCBI Taxonomy" id="2954365"/>
    <lineage>
        <taxon>Bacteria</taxon>
        <taxon>Pseudomonadati</taxon>
        <taxon>Pseudomonadota</taxon>
        <taxon>Betaproteobacteria</taxon>
        <taxon>Candidatus Proximibacter</taxon>
    </lineage>
</organism>
<accession>A0A9D7PR32</accession>
<dbReference type="Gene3D" id="2.60.40.2470">
    <property type="entry name" value="SoxY domain"/>
    <property type="match status" value="1"/>
</dbReference>
<proteinExistence type="predicted"/>
<dbReference type="AlphaFoldDB" id="A0A9D7PR32"/>